<organism evidence="6 7">
    <name type="scientific">Sphingobacterium bambusae</name>
    <dbReference type="NCBI Taxonomy" id="662858"/>
    <lineage>
        <taxon>Bacteria</taxon>
        <taxon>Pseudomonadati</taxon>
        <taxon>Bacteroidota</taxon>
        <taxon>Sphingobacteriia</taxon>
        <taxon>Sphingobacteriales</taxon>
        <taxon>Sphingobacteriaceae</taxon>
        <taxon>Sphingobacterium</taxon>
    </lineage>
</organism>
<evidence type="ECO:0000256" key="3">
    <source>
        <dbReference type="SAM" id="Phobius"/>
    </source>
</evidence>
<dbReference type="SUPFAM" id="SSF51735">
    <property type="entry name" value="NAD(P)-binding Rossmann-fold domains"/>
    <property type="match status" value="1"/>
</dbReference>
<feature type="transmembrane region" description="Helical" evidence="3">
    <location>
        <begin position="12"/>
        <end position="35"/>
    </location>
</feature>
<evidence type="ECO:0000259" key="4">
    <source>
        <dbReference type="Pfam" id="PF01408"/>
    </source>
</evidence>
<dbReference type="Pfam" id="PF01408">
    <property type="entry name" value="GFO_IDH_MocA"/>
    <property type="match status" value="1"/>
</dbReference>
<dbReference type="PANTHER" id="PTHR43708">
    <property type="entry name" value="CONSERVED EXPRESSED OXIDOREDUCTASE (EUROFUNG)"/>
    <property type="match status" value="1"/>
</dbReference>
<keyword evidence="3" id="KW-0812">Transmembrane</keyword>
<protein>
    <submittedName>
        <fullName evidence="6">Gfo/Idh/MocA family oxidoreductase</fullName>
    </submittedName>
</protein>
<dbReference type="InterPro" id="IPR004104">
    <property type="entry name" value="Gfo/Idh/MocA-like_OxRdtase_C"/>
</dbReference>
<reference evidence="7" key="1">
    <citation type="journal article" date="2019" name="Int. J. Syst. Evol. Microbiol.">
        <title>The Global Catalogue of Microorganisms (GCM) 10K type strain sequencing project: providing services to taxonomists for standard genome sequencing and annotation.</title>
        <authorList>
            <consortium name="The Broad Institute Genomics Platform"/>
            <consortium name="The Broad Institute Genome Sequencing Center for Infectious Disease"/>
            <person name="Wu L."/>
            <person name="Ma J."/>
        </authorList>
    </citation>
    <scope>NUCLEOTIDE SEQUENCE [LARGE SCALE GENOMIC DNA]</scope>
    <source>
        <strain evidence="7">KCTC 22814</strain>
    </source>
</reference>
<dbReference type="InterPro" id="IPR000683">
    <property type="entry name" value="Gfo/Idh/MocA-like_OxRdtase_N"/>
</dbReference>
<keyword evidence="7" id="KW-1185">Reference proteome</keyword>
<gene>
    <name evidence="6" type="ORF">ACFS7Y_01690</name>
</gene>
<keyword evidence="3" id="KW-0472">Membrane</keyword>
<feature type="domain" description="Gfo/Idh/MocA-like oxidoreductase N-terminal" evidence="4">
    <location>
        <begin position="6"/>
        <end position="122"/>
    </location>
</feature>
<dbReference type="InterPro" id="IPR051317">
    <property type="entry name" value="Gfo/Idh/MocA_oxidoreduct"/>
</dbReference>
<dbReference type="Proteomes" id="UP001597525">
    <property type="component" value="Unassembled WGS sequence"/>
</dbReference>
<dbReference type="PANTHER" id="PTHR43708:SF5">
    <property type="entry name" value="CONSERVED EXPRESSED OXIDOREDUCTASE (EUROFUNG)-RELATED"/>
    <property type="match status" value="1"/>
</dbReference>
<accession>A0ABW6B940</accession>
<evidence type="ECO:0000256" key="2">
    <source>
        <dbReference type="ARBA" id="ARBA00023002"/>
    </source>
</evidence>
<sequence>MTENKINTAILGYGFSGSVFFAPFLAIHPGFNLVAALERNKKRIQADYPDVTSYEKLDELLHDERIELEVVNTPIDTHYELAKAALEAGKHVIVEKTFTTSADQALALQQLALDRSLQLFVYQNRRFDSDFLTVEKVLRSAKLGEVVEASLSYDLYLPQVRGDVHTEQPWSGGEFNNRGSHVVDQAVKLFGLPNAVMADFAAFRPHSPVEDYFELTLTYVDKRVKVRGTDIACGQQPAFVLHGLKGSFIKSRSDRQEELLLQGQKPSALEWWSEEPTDFGHLRYELEGQIMTEPVESEAGNYYHYFEGVYQSLRHGAAVQVSGIDGYKTMLVMDAARRSAREGRWIKIEAATDLL</sequence>
<dbReference type="Gene3D" id="3.30.360.10">
    <property type="entry name" value="Dihydrodipicolinate Reductase, domain 2"/>
    <property type="match status" value="1"/>
</dbReference>
<dbReference type="EMBL" id="JBHUPB010000003">
    <property type="protein sequence ID" value="MFD2966075.1"/>
    <property type="molecule type" value="Genomic_DNA"/>
</dbReference>
<evidence type="ECO:0000313" key="6">
    <source>
        <dbReference type="EMBL" id="MFD2966075.1"/>
    </source>
</evidence>
<feature type="domain" description="Gfo/Idh/MocA-like oxidoreductase C-terminal" evidence="5">
    <location>
        <begin position="138"/>
        <end position="348"/>
    </location>
</feature>
<dbReference type="Pfam" id="PF02894">
    <property type="entry name" value="GFO_IDH_MocA_C"/>
    <property type="match status" value="1"/>
</dbReference>
<dbReference type="RefSeq" id="WP_320183868.1">
    <property type="nucleotide sequence ID" value="NZ_CP138332.1"/>
</dbReference>
<name>A0ABW6B940_9SPHI</name>
<comment type="similarity">
    <text evidence="1">Belongs to the Gfo/Idh/MocA family.</text>
</comment>
<evidence type="ECO:0000313" key="7">
    <source>
        <dbReference type="Proteomes" id="UP001597525"/>
    </source>
</evidence>
<dbReference type="Gene3D" id="3.40.50.720">
    <property type="entry name" value="NAD(P)-binding Rossmann-like Domain"/>
    <property type="match status" value="1"/>
</dbReference>
<keyword evidence="3" id="KW-1133">Transmembrane helix</keyword>
<proteinExistence type="inferred from homology"/>
<dbReference type="InterPro" id="IPR036291">
    <property type="entry name" value="NAD(P)-bd_dom_sf"/>
</dbReference>
<evidence type="ECO:0000256" key="1">
    <source>
        <dbReference type="ARBA" id="ARBA00010928"/>
    </source>
</evidence>
<evidence type="ECO:0000259" key="5">
    <source>
        <dbReference type="Pfam" id="PF02894"/>
    </source>
</evidence>
<comment type="caution">
    <text evidence="6">The sequence shown here is derived from an EMBL/GenBank/DDBJ whole genome shotgun (WGS) entry which is preliminary data.</text>
</comment>
<keyword evidence="2" id="KW-0560">Oxidoreductase</keyword>